<protein>
    <recommendedName>
        <fullName evidence="3">Non-haem dioxygenase N-terminal domain-containing protein</fullName>
    </recommendedName>
</protein>
<evidence type="ECO:0000313" key="2">
    <source>
        <dbReference type="Proteomes" id="UP000683925"/>
    </source>
</evidence>
<dbReference type="PANTHER" id="PTHR48420">
    <property type="entry name" value="NON-HAEM DIOXYGENASE N-TERMINAL DOMAIN-CONTAINING PROTEIN"/>
    <property type="match status" value="1"/>
</dbReference>
<keyword evidence="2" id="KW-1185">Reference proteome</keyword>
<proteinExistence type="predicted"/>
<dbReference type="OrthoDB" id="407774at2759"/>
<dbReference type="FunFam" id="2.60.120.330:FF:000158">
    <property type="entry name" value="Predicted protein"/>
    <property type="match status" value="1"/>
</dbReference>
<sequence length="360" mass="40852">MLNKIFVRAYFQTVKAVRFTFDEIQNCSSNLNAKIEEAYGSHGLGLAIVSGIPNYSKMRLELLPLAQKLAVQPQEYLKSLERPEAFYSKGWSCGVEQFKGKFDKSKGSFYNNPNYDTCQDLGKEYEHLIKKGSLIRLDNVWPSKIPELEGAFKNLGRLMVDTGALLSYHIDKYIYSKCNTYEMGKLYRFIRSGDSHVGRLLHYFDGPNTDEWCGWHNDHSALTALTCPIYMHSDKIVDYTDKEGGLLAKNRYAEIMKVGMDPDCLAFQIGETAQIVSGGIVEATPHCVVKSDETVRRQLNRNTFAVFMGPLFNEVLNVPKGIDKNKALNKPAYNIPSLLGRWDENMTFLEYSANSFKAYS</sequence>
<reference evidence="1" key="1">
    <citation type="submission" date="2021-01" db="EMBL/GenBank/DDBJ databases">
        <authorList>
            <consortium name="Genoscope - CEA"/>
            <person name="William W."/>
        </authorList>
    </citation>
    <scope>NUCLEOTIDE SEQUENCE</scope>
</reference>
<evidence type="ECO:0008006" key="3">
    <source>
        <dbReference type="Google" id="ProtNLM"/>
    </source>
</evidence>
<dbReference type="OMA" id="LYIHSRT"/>
<dbReference type="PANTHER" id="PTHR48420:SF1">
    <property type="entry name" value="NON-HAEM DIOXYGENASE N-TERMINAL DOMAIN-CONTAINING PROTEIN"/>
    <property type="match status" value="1"/>
</dbReference>
<comment type="caution">
    <text evidence="1">The sequence shown here is derived from an EMBL/GenBank/DDBJ whole genome shotgun (WGS) entry which is preliminary data.</text>
</comment>
<name>A0A8S1RZS3_PAROT</name>
<gene>
    <name evidence="1" type="ORF">POCTA_138.1.T0040009</name>
</gene>
<dbReference type="EMBL" id="CAJJDP010000003">
    <property type="protein sequence ID" value="CAD8132605.1"/>
    <property type="molecule type" value="Genomic_DNA"/>
</dbReference>
<evidence type="ECO:0000313" key="1">
    <source>
        <dbReference type="EMBL" id="CAD8132605.1"/>
    </source>
</evidence>
<dbReference type="Proteomes" id="UP000683925">
    <property type="component" value="Unassembled WGS sequence"/>
</dbReference>
<accession>A0A8S1RZS3</accession>
<organism evidence="1 2">
    <name type="scientific">Paramecium octaurelia</name>
    <dbReference type="NCBI Taxonomy" id="43137"/>
    <lineage>
        <taxon>Eukaryota</taxon>
        <taxon>Sar</taxon>
        <taxon>Alveolata</taxon>
        <taxon>Ciliophora</taxon>
        <taxon>Intramacronucleata</taxon>
        <taxon>Oligohymenophorea</taxon>
        <taxon>Peniculida</taxon>
        <taxon>Parameciidae</taxon>
        <taxon>Paramecium</taxon>
    </lineage>
</organism>
<dbReference type="AlphaFoldDB" id="A0A8S1RZS3"/>